<reference evidence="2" key="2">
    <citation type="submission" date="2023-06" db="EMBL/GenBank/DDBJ databases">
        <authorList>
            <consortium name="Lawrence Berkeley National Laboratory"/>
            <person name="Haridas S."/>
            <person name="Hensen N."/>
            <person name="Bonometti L."/>
            <person name="Westerberg I."/>
            <person name="Brannstrom I.O."/>
            <person name="Guillou S."/>
            <person name="Cros-Aarteil S."/>
            <person name="Calhoun S."/>
            <person name="Kuo A."/>
            <person name="Mondo S."/>
            <person name="Pangilinan J."/>
            <person name="Riley R."/>
            <person name="Labutti K."/>
            <person name="Andreopoulos B."/>
            <person name="Lipzen A."/>
            <person name="Chen C."/>
            <person name="Yanf M."/>
            <person name="Daum C."/>
            <person name="Ng V."/>
            <person name="Clum A."/>
            <person name="Steindorff A."/>
            <person name="Ohm R."/>
            <person name="Martin F."/>
            <person name="Silar P."/>
            <person name="Natvig D."/>
            <person name="Lalanne C."/>
            <person name="Gautier V."/>
            <person name="Ament-Velasquez S.L."/>
            <person name="Kruys A."/>
            <person name="Hutchinson M.I."/>
            <person name="Powell A.J."/>
            <person name="Barry K."/>
            <person name="Miller A.N."/>
            <person name="Grigoriev I.V."/>
            <person name="Debuchy R."/>
            <person name="Gladieux P."/>
            <person name="Thoren M.H."/>
            <person name="Johannesson H."/>
        </authorList>
    </citation>
    <scope>NUCLEOTIDE SEQUENCE</scope>
    <source>
        <strain evidence="2">CBS 955.72</strain>
    </source>
</reference>
<keyword evidence="3" id="KW-1185">Reference proteome</keyword>
<dbReference type="Pfam" id="PF01425">
    <property type="entry name" value="Amidase"/>
    <property type="match status" value="1"/>
</dbReference>
<evidence type="ECO:0000259" key="1">
    <source>
        <dbReference type="Pfam" id="PF01425"/>
    </source>
</evidence>
<dbReference type="PANTHER" id="PTHR42678:SF34">
    <property type="entry name" value="OS04G0183300 PROTEIN"/>
    <property type="match status" value="1"/>
</dbReference>
<dbReference type="InterPro" id="IPR036928">
    <property type="entry name" value="AS_sf"/>
</dbReference>
<comment type="caution">
    <text evidence="2">The sequence shown here is derived from an EMBL/GenBank/DDBJ whole genome shotgun (WGS) entry which is preliminary data.</text>
</comment>
<proteinExistence type="predicted"/>
<evidence type="ECO:0000313" key="2">
    <source>
        <dbReference type="EMBL" id="KAK3349301.1"/>
    </source>
</evidence>
<dbReference type="EMBL" id="JAUIQD010000005">
    <property type="protein sequence ID" value="KAK3349301.1"/>
    <property type="molecule type" value="Genomic_DNA"/>
</dbReference>
<dbReference type="Gene3D" id="3.90.1300.10">
    <property type="entry name" value="Amidase signature (AS) domain"/>
    <property type="match status" value="1"/>
</dbReference>
<feature type="domain" description="Amidase" evidence="1">
    <location>
        <begin position="110"/>
        <end position="210"/>
    </location>
</feature>
<gene>
    <name evidence="2" type="ORF">B0T25DRAFT_238814</name>
</gene>
<dbReference type="Proteomes" id="UP001275084">
    <property type="component" value="Unassembled WGS sequence"/>
</dbReference>
<dbReference type="InterPro" id="IPR023631">
    <property type="entry name" value="Amidase_dom"/>
</dbReference>
<dbReference type="SUPFAM" id="SSF75304">
    <property type="entry name" value="Amidase signature (AS) enzymes"/>
    <property type="match status" value="1"/>
</dbReference>
<organism evidence="2 3">
    <name type="scientific">Lasiosphaeria hispida</name>
    <dbReference type="NCBI Taxonomy" id="260671"/>
    <lineage>
        <taxon>Eukaryota</taxon>
        <taxon>Fungi</taxon>
        <taxon>Dikarya</taxon>
        <taxon>Ascomycota</taxon>
        <taxon>Pezizomycotina</taxon>
        <taxon>Sordariomycetes</taxon>
        <taxon>Sordariomycetidae</taxon>
        <taxon>Sordariales</taxon>
        <taxon>Lasiosphaeriaceae</taxon>
        <taxon>Lasiosphaeria</taxon>
    </lineage>
</organism>
<evidence type="ECO:0000313" key="3">
    <source>
        <dbReference type="Proteomes" id="UP001275084"/>
    </source>
</evidence>
<dbReference type="PANTHER" id="PTHR42678">
    <property type="entry name" value="AMIDASE"/>
    <property type="match status" value="1"/>
</dbReference>
<name>A0AAJ0MC72_9PEZI</name>
<dbReference type="AlphaFoldDB" id="A0AAJ0MC72"/>
<reference evidence="2" key="1">
    <citation type="journal article" date="2023" name="Mol. Phylogenet. Evol.">
        <title>Genome-scale phylogeny and comparative genomics of the fungal order Sordariales.</title>
        <authorList>
            <person name="Hensen N."/>
            <person name="Bonometti L."/>
            <person name="Westerberg I."/>
            <person name="Brannstrom I.O."/>
            <person name="Guillou S."/>
            <person name="Cros-Aarteil S."/>
            <person name="Calhoun S."/>
            <person name="Haridas S."/>
            <person name="Kuo A."/>
            <person name="Mondo S."/>
            <person name="Pangilinan J."/>
            <person name="Riley R."/>
            <person name="LaButti K."/>
            <person name="Andreopoulos B."/>
            <person name="Lipzen A."/>
            <person name="Chen C."/>
            <person name="Yan M."/>
            <person name="Daum C."/>
            <person name="Ng V."/>
            <person name="Clum A."/>
            <person name="Steindorff A."/>
            <person name="Ohm R.A."/>
            <person name="Martin F."/>
            <person name="Silar P."/>
            <person name="Natvig D.O."/>
            <person name="Lalanne C."/>
            <person name="Gautier V."/>
            <person name="Ament-Velasquez S.L."/>
            <person name="Kruys A."/>
            <person name="Hutchinson M.I."/>
            <person name="Powell A.J."/>
            <person name="Barry K."/>
            <person name="Miller A.N."/>
            <person name="Grigoriev I.V."/>
            <person name="Debuchy R."/>
            <person name="Gladieux P."/>
            <person name="Hiltunen Thoren M."/>
            <person name="Johannesson H."/>
        </authorList>
    </citation>
    <scope>NUCLEOTIDE SEQUENCE</scope>
    <source>
        <strain evidence="2">CBS 955.72</strain>
    </source>
</reference>
<protein>
    <submittedName>
        <fullName evidence="2">Amidase signature domain-containing protein</fullName>
    </submittedName>
</protein>
<accession>A0AAJ0MC72</accession>
<sequence>MFIKSSRLPKALSPISRQLKISPPSDFVSIIPSSLMPHIKEIRYLSGHRRDTEMWEQVKVHYAIYIAPLIAGLTWVLTPETHCGLPPIRDLSIEPLQEFLSNSSLTFEILVWAYLARIADVNPSMHSVIEIDQNAIQDARDLDQERRSTGKKIELHGIPILVKDSMSTDGMNNSVSSYCLLSSTIKKEASVITRLRAAGAIIPGKTSMSQ</sequence>